<dbReference type="Pfam" id="PF06014">
    <property type="entry name" value="YqgQ-like"/>
    <property type="match status" value="1"/>
</dbReference>
<protein>
    <recommendedName>
        <fullName evidence="3">Cytosolic protein</fullName>
    </recommendedName>
</protein>
<keyword evidence="2" id="KW-1185">Reference proteome</keyword>
<reference evidence="1 2" key="1">
    <citation type="submission" date="2015-01" db="EMBL/GenBank/DDBJ databases">
        <title>Jeotgalibacillus campisalis genome sequencing.</title>
        <authorList>
            <person name="Goh K.M."/>
            <person name="Chan K.-G."/>
            <person name="Yaakop A.S."/>
            <person name="Ee R."/>
            <person name="Gan H.M."/>
            <person name="Chan C.S."/>
        </authorList>
    </citation>
    <scope>NUCLEOTIDE SEQUENCE [LARGE SCALE GENOMIC DNA]</scope>
    <source>
        <strain evidence="1 2">SF-57</strain>
    </source>
</reference>
<dbReference type="AlphaFoldDB" id="A0A0C2VNF5"/>
<comment type="caution">
    <text evidence="1">The sequence shown here is derived from an EMBL/GenBank/DDBJ whole genome shotgun (WGS) entry which is preliminary data.</text>
</comment>
<evidence type="ECO:0000313" key="1">
    <source>
        <dbReference type="EMBL" id="KIL45991.1"/>
    </source>
</evidence>
<dbReference type="InterPro" id="IPR009256">
    <property type="entry name" value="YqgQ-like"/>
</dbReference>
<evidence type="ECO:0008006" key="3">
    <source>
        <dbReference type="Google" id="ProtNLM"/>
    </source>
</evidence>
<dbReference type="RefSeq" id="WP_408606157.1">
    <property type="nucleotide sequence ID" value="NZ_JXRR01000017.1"/>
</dbReference>
<accession>A0A0C2VNF5</accession>
<dbReference type="Proteomes" id="UP000031972">
    <property type="component" value="Unassembled WGS sequence"/>
</dbReference>
<organism evidence="1 2">
    <name type="scientific">Jeotgalibacillus campisalis</name>
    <dbReference type="NCBI Taxonomy" id="220754"/>
    <lineage>
        <taxon>Bacteria</taxon>
        <taxon>Bacillati</taxon>
        <taxon>Bacillota</taxon>
        <taxon>Bacilli</taxon>
        <taxon>Bacillales</taxon>
        <taxon>Caryophanaceae</taxon>
        <taxon>Jeotgalibacillus</taxon>
    </lineage>
</organism>
<dbReference type="Gene3D" id="1.10.287.760">
    <property type="entry name" value="YqgQ-like"/>
    <property type="match status" value="1"/>
</dbReference>
<dbReference type="InterPro" id="IPR023164">
    <property type="entry name" value="YqgQ-like_sf"/>
</dbReference>
<name>A0A0C2VNF5_9BACL</name>
<dbReference type="EMBL" id="JXRR01000017">
    <property type="protein sequence ID" value="KIL45991.1"/>
    <property type="molecule type" value="Genomic_DNA"/>
</dbReference>
<dbReference type="SUPFAM" id="SSF158379">
    <property type="entry name" value="YqgQ-like"/>
    <property type="match status" value="1"/>
</dbReference>
<dbReference type="PATRIC" id="fig|220754.4.peg.2682"/>
<evidence type="ECO:0000313" key="2">
    <source>
        <dbReference type="Proteomes" id="UP000031972"/>
    </source>
</evidence>
<gene>
    <name evidence="1" type="ORF">KR50_26660</name>
</gene>
<sequence length="74" mass="8824">MDLATIWDIQQLLKRFGIFVYIGERKTNLEMMEVEIKDLYESNLIDMQDYQKAVLLLRREIQLENNSGRTGDKE</sequence>
<proteinExistence type="predicted"/>